<dbReference type="GO" id="GO:0008234">
    <property type="term" value="F:cysteine-type peptidase activity"/>
    <property type="evidence" value="ECO:0007669"/>
    <property type="project" value="UniProtKB-KW"/>
</dbReference>
<evidence type="ECO:0000256" key="2">
    <source>
        <dbReference type="ARBA" id="ARBA00022670"/>
    </source>
</evidence>
<dbReference type="AlphaFoldDB" id="A0A1X7KIW8"/>
<dbReference type="InterPro" id="IPR038765">
    <property type="entry name" value="Papain-like_cys_pep_sf"/>
</dbReference>
<evidence type="ECO:0000313" key="10">
    <source>
        <dbReference type="EMBL" id="SMG41160.1"/>
    </source>
</evidence>
<evidence type="ECO:0000256" key="1">
    <source>
        <dbReference type="ARBA" id="ARBA00007074"/>
    </source>
</evidence>
<dbReference type="GO" id="GO:0006508">
    <property type="term" value="P:proteolysis"/>
    <property type="evidence" value="ECO:0007669"/>
    <property type="project" value="UniProtKB-KW"/>
</dbReference>
<dbReference type="Gene3D" id="3.90.1720.10">
    <property type="entry name" value="endopeptidase domain like (from Nostoc punctiforme)"/>
    <property type="match status" value="1"/>
</dbReference>
<keyword evidence="11" id="KW-1185">Reference proteome</keyword>
<feature type="domain" description="SH3b1" evidence="8">
    <location>
        <begin position="138"/>
        <end position="190"/>
    </location>
</feature>
<comment type="similarity">
    <text evidence="1">Belongs to the peptidase C40 family.</text>
</comment>
<dbReference type="OrthoDB" id="9808890at2"/>
<feature type="signal peptide" evidence="5">
    <location>
        <begin position="1"/>
        <end position="22"/>
    </location>
</feature>
<evidence type="ECO:0000256" key="4">
    <source>
        <dbReference type="ARBA" id="ARBA00022807"/>
    </source>
</evidence>
<dbReference type="Pfam" id="PF12912">
    <property type="entry name" value="N_NLPC_P60"/>
    <property type="match status" value="1"/>
</dbReference>
<dbReference type="RefSeq" id="WP_085545211.1">
    <property type="nucleotide sequence ID" value="NZ_FXBB01000029.1"/>
</dbReference>
<evidence type="ECO:0000259" key="6">
    <source>
        <dbReference type="Pfam" id="PF00877"/>
    </source>
</evidence>
<gene>
    <name evidence="10" type="ORF">SAMN06275492_1298</name>
</gene>
<keyword evidence="2" id="KW-0645">Protease</keyword>
<accession>A0A1X7KIW8</accession>
<keyword evidence="5" id="KW-0732">Signal</keyword>
<evidence type="ECO:0000256" key="3">
    <source>
        <dbReference type="ARBA" id="ARBA00022801"/>
    </source>
</evidence>
<evidence type="ECO:0000259" key="8">
    <source>
        <dbReference type="Pfam" id="PF12913"/>
    </source>
</evidence>
<dbReference type="PIRSF" id="PIRSF019015">
    <property type="entry name" value="P60_peptidase_YkfC"/>
    <property type="match status" value="1"/>
</dbReference>
<dbReference type="Pfam" id="PF12913">
    <property type="entry name" value="SH3_6"/>
    <property type="match status" value="1"/>
</dbReference>
<dbReference type="Pfam" id="PF12914">
    <property type="entry name" value="SH3_7"/>
    <property type="match status" value="1"/>
</dbReference>
<dbReference type="InterPro" id="IPR027017">
    <property type="entry name" value="P60_peptidase_YkfC"/>
</dbReference>
<evidence type="ECO:0000313" key="11">
    <source>
        <dbReference type="Proteomes" id="UP000193355"/>
    </source>
</evidence>
<dbReference type="InterPro" id="IPR039439">
    <property type="entry name" value="SH3b1_dom"/>
</dbReference>
<keyword evidence="4" id="KW-0788">Thiol protease</keyword>
<dbReference type="InterPro" id="IPR000064">
    <property type="entry name" value="NLP_P60_dom"/>
</dbReference>
<feature type="domain" description="SH3b2-type SH3" evidence="9">
    <location>
        <begin position="202"/>
        <end position="242"/>
    </location>
</feature>
<evidence type="ECO:0000259" key="9">
    <source>
        <dbReference type="Pfam" id="PF12914"/>
    </source>
</evidence>
<feature type="domain" description="NLPC/P60 N-terminal" evidence="7">
    <location>
        <begin position="24"/>
        <end position="113"/>
    </location>
</feature>
<sequence length="432" mass="48309">MRYPLKSTILLLWLALSSSAWALSGVDKIPQSPVFHASSLADLPIMTQEEQRERYDDFKEKFYSPWSQDKSRDGRAVIEWVFGKYGPNRTFGENLKPRSERWISDMKERSNLDQVDSVRSKAIALRPTSLRLMPTDSPVFLSPDLPGEGYPFDYLQNSLVHGGEPLYLSHLSRDGLWAWCDTSYASGWIKAVDLAEVDDLTAQRWMEMDLAAVVKEGTVLRDLRGKALFRAKVGAVLPVKRRGATTLELEVPTGEKGRAVGTAAKVSMEEVIPMPLAATPWKGAFLAEQVLDEPYGWGGFLYNRDCSATTRDLMAPFGIWLPRNSRAQAQTGKAISLEGMRAEDKKRTIVEKGVPFFTLLGQPGHVMLYIGSYRGEPLILHNMWGIRTEENGKEGRFVVGRSVISTLDVGSDLPNHSAGRLIVDRITSMKFP</sequence>
<proteinExistence type="inferred from homology"/>
<dbReference type="Proteomes" id="UP000193355">
    <property type="component" value="Unassembled WGS sequence"/>
</dbReference>
<dbReference type="EMBL" id="FXBB01000029">
    <property type="protein sequence ID" value="SMG41160.1"/>
    <property type="molecule type" value="Genomic_DNA"/>
</dbReference>
<dbReference type="InterPro" id="IPR025606">
    <property type="entry name" value="NLPC/P60_N_dom"/>
</dbReference>
<organism evidence="10 11">
    <name type="scientific">Dethiosulfovibrio salsuginis</name>
    <dbReference type="NCBI Taxonomy" id="561720"/>
    <lineage>
        <taxon>Bacteria</taxon>
        <taxon>Thermotogati</taxon>
        <taxon>Synergistota</taxon>
        <taxon>Synergistia</taxon>
        <taxon>Synergistales</taxon>
        <taxon>Dethiosulfovibrionaceae</taxon>
        <taxon>Dethiosulfovibrio</taxon>
    </lineage>
</organism>
<keyword evidence="3" id="KW-0378">Hydrolase</keyword>
<name>A0A1X7KIW8_9BACT</name>
<dbReference type="STRING" id="561720.SAMN06275492_1298"/>
<feature type="chain" id="PRO_5012100975" evidence="5">
    <location>
        <begin position="23"/>
        <end position="432"/>
    </location>
</feature>
<dbReference type="SUPFAM" id="SSF54001">
    <property type="entry name" value="Cysteine proteinases"/>
    <property type="match status" value="1"/>
</dbReference>
<evidence type="ECO:0000256" key="5">
    <source>
        <dbReference type="SAM" id="SignalP"/>
    </source>
</evidence>
<feature type="domain" description="NlpC/P60" evidence="6">
    <location>
        <begin position="293"/>
        <end position="375"/>
    </location>
</feature>
<evidence type="ECO:0000259" key="7">
    <source>
        <dbReference type="Pfam" id="PF12912"/>
    </source>
</evidence>
<dbReference type="InterPro" id="IPR026864">
    <property type="entry name" value="SH3b2-type_SH3"/>
</dbReference>
<dbReference type="Pfam" id="PF00877">
    <property type="entry name" value="NLPC_P60"/>
    <property type="match status" value="1"/>
</dbReference>
<protein>
    <submittedName>
        <fullName evidence="10">NlpC/P60 family protein</fullName>
    </submittedName>
</protein>
<reference evidence="11" key="1">
    <citation type="submission" date="2017-04" db="EMBL/GenBank/DDBJ databases">
        <authorList>
            <person name="Varghese N."/>
            <person name="Submissions S."/>
        </authorList>
    </citation>
    <scope>NUCLEOTIDE SEQUENCE [LARGE SCALE GENOMIC DNA]</scope>
    <source>
        <strain evidence="11">USBA 82</strain>
    </source>
</reference>